<dbReference type="InterPro" id="IPR027417">
    <property type="entry name" value="P-loop_NTPase"/>
</dbReference>
<feature type="domain" description="ATPase dynein-related AAA" evidence="3">
    <location>
        <begin position="383"/>
        <end position="501"/>
    </location>
</feature>
<dbReference type="Pfam" id="PF17867">
    <property type="entry name" value="AAA_lid_7"/>
    <property type="match status" value="1"/>
</dbReference>
<name>A0A7N0T9A7_KALFE</name>
<dbReference type="Pfam" id="PF07728">
    <property type="entry name" value="AAA_5"/>
    <property type="match status" value="2"/>
</dbReference>
<dbReference type="OMA" id="NIMKLIA"/>
<accession>A0A7N0T9A7</accession>
<dbReference type="AlphaFoldDB" id="A0A7N0T9A7"/>
<protein>
    <recommendedName>
        <fullName evidence="7">Midasin</fullName>
    </recommendedName>
</protein>
<dbReference type="CDD" id="cd00009">
    <property type="entry name" value="AAA"/>
    <property type="match status" value="1"/>
</dbReference>
<sequence length="777" mass="86706">MAIDDSFCAEFELRRLISRCPKLGSDAQLSSLAKKGCGLTDEEVVNSVAEVFINPNYTIPVVGCFRAIAQKIVDKAVAVLRLVPNLRSNVLVEDTGQSYDGEEAVRIISFLVQRGRGLHLHELTCLALCRAIDLVPTLLGSVLRYFEFAPPPFERIISMRESLGLSSKAVSYLLLNSVRTSYRLLLLETEVFSKLWDWSCFMDLVQQSSKDDKGLSTKVHQNKLDLSWCGIQILSIILKMGIKFDHSSHDEEVPKCLARWDKLLSHTLESNGESEEASTSLFRWREFCLDVSLEKAGWYLEPLERNMELSYGNVSSDTSAHCLTLHSELLNGSQLSRIRPTIFNRRLQQCSREKCAVADAFVLTKALKKSFEMVVLAMSQKWPVLLHGPAGSGKTALINRLAQETGNQVLSIHMDDQIDAKTLVGSYVCTEQPGEFKWQPGSLTQAILNGLWVIFEDIDKAPVDVQCILLPLLEGTNSFLTGNGEVIRVAEGFRLISTITTSKPDASLNTRVGSSVAVLWRRVMVGPPNVDDMQKIVEAWYPSLRHLSGKIVETFENVKMGSIHQAEAVQSVSLNKFSLRDLLKWCKRIAGLGYNYAEEGLSSYQCQCIYQEAVDVFAAYAAAINDRLNIMKLIAKLWAIPSFAMETVYPPSKPLLKDFPSESKIGRITLPRVTFQQIRIDSSDKKKAFVEIKSSVHTLERIAASVKFNEPVLLVGETGTGKTTLVQNLAARLGQKLSVLVTSYLFSFNIFHRPFICLPRNFIKCLSIITAESKSAD</sequence>
<dbReference type="Gene3D" id="3.40.50.300">
    <property type="entry name" value="P-loop containing nucleotide triphosphate hydrolases"/>
    <property type="match status" value="2"/>
</dbReference>
<dbReference type="EnsemblPlants" id="Kaladp0028s0021.1.v1.1">
    <property type="protein sequence ID" value="Kaladp0028s0021.1.v1.1"/>
    <property type="gene ID" value="Kaladp0028s0021.v1.1"/>
</dbReference>
<keyword evidence="2" id="KW-0067">ATP-binding</keyword>
<feature type="domain" description="ATPase dynein-related AAA" evidence="3">
    <location>
        <begin position="711"/>
        <end position="739"/>
    </location>
</feature>
<keyword evidence="6" id="KW-1185">Reference proteome</keyword>
<evidence type="ECO:0000313" key="5">
    <source>
        <dbReference type="EnsemblPlants" id="Kaladp0028s0021.1.v1.1"/>
    </source>
</evidence>
<dbReference type="GO" id="GO:0030687">
    <property type="term" value="C:preribosome, large subunit precursor"/>
    <property type="evidence" value="ECO:0007669"/>
    <property type="project" value="TreeGrafter"/>
</dbReference>
<reference evidence="5" key="1">
    <citation type="submission" date="2021-01" db="UniProtKB">
        <authorList>
            <consortium name="EnsemblPlants"/>
        </authorList>
    </citation>
    <scope>IDENTIFICATION</scope>
</reference>
<dbReference type="PROSITE" id="PS00675">
    <property type="entry name" value="SIGMA54_INTERACT_1"/>
    <property type="match status" value="1"/>
</dbReference>
<dbReference type="Gramene" id="Kaladp0028s0021.1.v1.1">
    <property type="protein sequence ID" value="Kaladp0028s0021.1.v1.1"/>
    <property type="gene ID" value="Kaladp0028s0021.v1.1"/>
</dbReference>
<evidence type="ECO:0008006" key="7">
    <source>
        <dbReference type="Google" id="ProtNLM"/>
    </source>
</evidence>
<dbReference type="FunFam" id="3.40.50.300:FF:000582">
    <property type="entry name" value="Midasin"/>
    <property type="match status" value="1"/>
</dbReference>
<dbReference type="GO" id="GO:0000055">
    <property type="term" value="P:ribosomal large subunit export from nucleus"/>
    <property type="evidence" value="ECO:0007669"/>
    <property type="project" value="TreeGrafter"/>
</dbReference>
<keyword evidence="1" id="KW-0547">Nucleotide-binding</keyword>
<dbReference type="InterPro" id="IPR040848">
    <property type="entry name" value="AAA_lid_7"/>
</dbReference>
<dbReference type="Proteomes" id="UP000594263">
    <property type="component" value="Unplaced"/>
</dbReference>
<dbReference type="GO" id="GO:0016887">
    <property type="term" value="F:ATP hydrolysis activity"/>
    <property type="evidence" value="ECO:0007669"/>
    <property type="project" value="InterPro"/>
</dbReference>
<dbReference type="GO" id="GO:0005524">
    <property type="term" value="F:ATP binding"/>
    <property type="evidence" value="ECO:0007669"/>
    <property type="project" value="UniProtKB-KW"/>
</dbReference>
<dbReference type="GO" id="GO:0005634">
    <property type="term" value="C:nucleus"/>
    <property type="evidence" value="ECO:0007669"/>
    <property type="project" value="TreeGrafter"/>
</dbReference>
<evidence type="ECO:0000313" key="6">
    <source>
        <dbReference type="Proteomes" id="UP000594263"/>
    </source>
</evidence>
<dbReference type="InterPro" id="IPR011704">
    <property type="entry name" value="ATPase_dyneun-rel_AAA"/>
</dbReference>
<dbReference type="InterPro" id="IPR025662">
    <property type="entry name" value="Sigma_54_int_dom_ATP-bd_1"/>
</dbReference>
<evidence type="ECO:0000259" key="3">
    <source>
        <dbReference type="Pfam" id="PF07728"/>
    </source>
</evidence>
<dbReference type="PANTHER" id="PTHR48103">
    <property type="entry name" value="MIDASIN-RELATED"/>
    <property type="match status" value="1"/>
</dbReference>
<feature type="domain" description="Midasin AAA lid" evidence="4">
    <location>
        <begin position="532"/>
        <end position="640"/>
    </location>
</feature>
<dbReference type="SUPFAM" id="SSF52540">
    <property type="entry name" value="P-loop containing nucleoside triphosphate hydrolases"/>
    <property type="match status" value="2"/>
</dbReference>
<proteinExistence type="predicted"/>
<evidence type="ECO:0000256" key="1">
    <source>
        <dbReference type="ARBA" id="ARBA00022741"/>
    </source>
</evidence>
<organism evidence="5 6">
    <name type="scientific">Kalanchoe fedtschenkoi</name>
    <name type="common">Lavender scallops</name>
    <name type="synonym">South American air plant</name>
    <dbReference type="NCBI Taxonomy" id="63787"/>
    <lineage>
        <taxon>Eukaryota</taxon>
        <taxon>Viridiplantae</taxon>
        <taxon>Streptophyta</taxon>
        <taxon>Embryophyta</taxon>
        <taxon>Tracheophyta</taxon>
        <taxon>Spermatophyta</taxon>
        <taxon>Magnoliopsida</taxon>
        <taxon>eudicotyledons</taxon>
        <taxon>Gunneridae</taxon>
        <taxon>Pentapetalae</taxon>
        <taxon>Saxifragales</taxon>
        <taxon>Crassulaceae</taxon>
        <taxon>Kalanchoe</taxon>
    </lineage>
</organism>
<dbReference type="PANTHER" id="PTHR48103:SF2">
    <property type="entry name" value="MIDASIN"/>
    <property type="match status" value="1"/>
</dbReference>
<evidence type="ECO:0000259" key="4">
    <source>
        <dbReference type="Pfam" id="PF17867"/>
    </source>
</evidence>
<evidence type="ECO:0000256" key="2">
    <source>
        <dbReference type="ARBA" id="ARBA00022840"/>
    </source>
</evidence>
<dbReference type="GO" id="GO:0000027">
    <property type="term" value="P:ribosomal large subunit assembly"/>
    <property type="evidence" value="ECO:0007669"/>
    <property type="project" value="TreeGrafter"/>
</dbReference>